<dbReference type="SMART" id="SM01060">
    <property type="entry name" value="Catalase"/>
    <property type="match status" value="1"/>
</dbReference>
<evidence type="ECO:0000259" key="13">
    <source>
        <dbReference type="SMART" id="SM01060"/>
    </source>
</evidence>
<keyword evidence="6 11" id="KW-0479">Metal-binding</keyword>
<reference evidence="14 15" key="1">
    <citation type="journal article" date="2024" name="Nat. Commun.">
        <title>Phylogenomics reveals the evolutionary origins of lichenization in chlorophyte algae.</title>
        <authorList>
            <person name="Puginier C."/>
            <person name="Libourel C."/>
            <person name="Otte J."/>
            <person name="Skaloud P."/>
            <person name="Haon M."/>
            <person name="Grisel S."/>
            <person name="Petersen M."/>
            <person name="Berrin J.G."/>
            <person name="Delaux P.M."/>
            <person name="Dal Grande F."/>
            <person name="Keller J."/>
        </authorList>
    </citation>
    <scope>NUCLEOTIDE SEQUENCE [LARGE SCALE GENOMIC DNA]</scope>
    <source>
        <strain evidence="14 15">SAG 2145</strain>
    </source>
</reference>
<dbReference type="Pfam" id="PF00199">
    <property type="entry name" value="Catalase"/>
    <property type="match status" value="1"/>
</dbReference>
<dbReference type="EMBL" id="JALJOS010000012">
    <property type="protein sequence ID" value="KAK9832341.1"/>
    <property type="molecule type" value="Genomic_DNA"/>
</dbReference>
<feature type="binding site" description="axial binding residue" evidence="11">
    <location>
        <position position="370"/>
    </location>
    <ligand>
        <name>heme</name>
        <dbReference type="ChEBI" id="CHEBI:30413"/>
    </ligand>
    <ligandPart>
        <name>Fe</name>
        <dbReference type="ChEBI" id="CHEBI:18248"/>
    </ligandPart>
</feature>
<dbReference type="InterPro" id="IPR020835">
    <property type="entry name" value="Catalase_sf"/>
</dbReference>
<dbReference type="PRINTS" id="PR00067">
    <property type="entry name" value="CATALASE"/>
</dbReference>
<dbReference type="GO" id="GO:0042744">
    <property type="term" value="P:hydrogen peroxide catabolic process"/>
    <property type="evidence" value="ECO:0007669"/>
    <property type="project" value="UniProtKB-KW"/>
</dbReference>
<evidence type="ECO:0000256" key="8">
    <source>
        <dbReference type="ARBA" id="ARBA00023004"/>
    </source>
</evidence>
<dbReference type="EC" id="1.11.1.6" evidence="3"/>
<evidence type="ECO:0000256" key="4">
    <source>
        <dbReference type="ARBA" id="ARBA00022559"/>
    </source>
</evidence>
<evidence type="ECO:0000256" key="10">
    <source>
        <dbReference type="PIRSR" id="PIRSR038928-1"/>
    </source>
</evidence>
<feature type="active site" evidence="10">
    <location>
        <position position="82"/>
    </location>
</feature>
<dbReference type="Gene3D" id="2.40.180.10">
    <property type="entry name" value="Catalase core domain"/>
    <property type="match status" value="1"/>
</dbReference>
<protein>
    <recommendedName>
        <fullName evidence="3">catalase</fullName>
        <ecNumber evidence="3">1.11.1.6</ecNumber>
    </recommendedName>
</protein>
<dbReference type="GO" id="GO:0042542">
    <property type="term" value="P:response to hydrogen peroxide"/>
    <property type="evidence" value="ECO:0007669"/>
    <property type="project" value="TreeGrafter"/>
</dbReference>
<evidence type="ECO:0000256" key="5">
    <source>
        <dbReference type="ARBA" id="ARBA00022617"/>
    </source>
</evidence>
<dbReference type="Pfam" id="PF06628">
    <property type="entry name" value="Catalase-rel"/>
    <property type="match status" value="1"/>
</dbReference>
<evidence type="ECO:0000256" key="3">
    <source>
        <dbReference type="ARBA" id="ARBA00012314"/>
    </source>
</evidence>
<keyword evidence="4" id="KW-0575">Peroxidase</keyword>
<keyword evidence="5 11" id="KW-0349">Heme</keyword>
<dbReference type="PANTHER" id="PTHR11465:SF23">
    <property type="entry name" value="CATALASE-2"/>
    <property type="match status" value="1"/>
</dbReference>
<evidence type="ECO:0000313" key="15">
    <source>
        <dbReference type="Proteomes" id="UP001438707"/>
    </source>
</evidence>
<sequence length="518" mass="59059">MVAERLYRQHSMHNGHLETPNWVPPTNHTNTDELTTNAGQRVHSNRFSCTAGPRGPVLLEDFQLIEKVAQFNRERQPERVVHARGMTAKGYFELTHDISHLSCADLFTGVGKRTPVATRLSTVIHEKGSPETMRDVRGFATKFYTQEGNWDLVGNNFPIFFIRDGIQFPDLVHALKPNPKSHLQEGWRILDFLSSHPESTHILTWLLDDNGIPADWRSLEGFGVNTYTLVDAQGKETLVKFHWKPEGGAKFLTDDQTDAHTADLPPPHRHSHATAGLYNSIAAGEAAVWTFHIQTIAIEDQDMFDFDPLDDTKIWPEDQFPLQPVGKMVLDENVNNFHSESESIAFAPGIFVAGINGSNDRLLQSRMHAYADAQRYRIGDNYLLLPINQPKCPYHNNHNEGQLNFMIKDEEVNYWPSNVEHTNEHEAVKTTDLSHKIQGVRTRADIPKTNDFQQPGERYRTLIAPDAKRKERFIGHIVSWMTEPKCNEAIRNKWYSHWSNVDADLGKLVEERVKAATK</sequence>
<dbReference type="PROSITE" id="PS51402">
    <property type="entry name" value="CATALASE_3"/>
    <property type="match status" value="1"/>
</dbReference>
<feature type="region of interest" description="Disordered" evidence="12">
    <location>
        <begin position="13"/>
        <end position="32"/>
    </location>
</feature>
<keyword evidence="8 11" id="KW-0408">Iron</keyword>
<dbReference type="GO" id="GO:0005737">
    <property type="term" value="C:cytoplasm"/>
    <property type="evidence" value="ECO:0007669"/>
    <property type="project" value="TreeGrafter"/>
</dbReference>
<dbReference type="GO" id="GO:0004096">
    <property type="term" value="F:catalase activity"/>
    <property type="evidence" value="ECO:0007669"/>
    <property type="project" value="UniProtKB-EC"/>
</dbReference>
<dbReference type="InterPro" id="IPR010582">
    <property type="entry name" value="Catalase_immune_responsive"/>
</dbReference>
<name>A0AAW1RFL5_9CHLO</name>
<evidence type="ECO:0000256" key="12">
    <source>
        <dbReference type="SAM" id="MobiDB-lite"/>
    </source>
</evidence>
<dbReference type="Proteomes" id="UP001438707">
    <property type="component" value="Unassembled WGS sequence"/>
</dbReference>
<keyword evidence="15" id="KW-1185">Reference proteome</keyword>
<evidence type="ECO:0000256" key="2">
    <source>
        <dbReference type="ARBA" id="ARBA00005329"/>
    </source>
</evidence>
<dbReference type="PANTHER" id="PTHR11465">
    <property type="entry name" value="CATALASE"/>
    <property type="match status" value="1"/>
</dbReference>
<dbReference type="AlphaFoldDB" id="A0AAW1RFL5"/>
<accession>A0AAW1RFL5</accession>
<dbReference type="GO" id="GO:0020037">
    <property type="term" value="F:heme binding"/>
    <property type="evidence" value="ECO:0007669"/>
    <property type="project" value="InterPro"/>
</dbReference>
<dbReference type="InterPro" id="IPR018028">
    <property type="entry name" value="Catalase"/>
</dbReference>
<dbReference type="InterPro" id="IPR011614">
    <property type="entry name" value="Catalase_core"/>
</dbReference>
<evidence type="ECO:0000313" key="14">
    <source>
        <dbReference type="EMBL" id="KAK9832341.1"/>
    </source>
</evidence>
<keyword evidence="9" id="KW-0376">Hydrogen peroxide</keyword>
<evidence type="ECO:0000256" key="1">
    <source>
        <dbReference type="ARBA" id="ARBA00001971"/>
    </source>
</evidence>
<feature type="active site" evidence="10">
    <location>
        <position position="155"/>
    </location>
</feature>
<evidence type="ECO:0000256" key="7">
    <source>
        <dbReference type="ARBA" id="ARBA00023002"/>
    </source>
</evidence>
<dbReference type="InterPro" id="IPR024711">
    <property type="entry name" value="Catalase_clade1/3"/>
</dbReference>
<dbReference type="PIRSF" id="PIRSF038928">
    <property type="entry name" value="Catalase_clade1-3"/>
    <property type="match status" value="1"/>
</dbReference>
<organism evidence="14 15">
    <name type="scientific">Apatococcus lobatus</name>
    <dbReference type="NCBI Taxonomy" id="904363"/>
    <lineage>
        <taxon>Eukaryota</taxon>
        <taxon>Viridiplantae</taxon>
        <taxon>Chlorophyta</taxon>
        <taxon>core chlorophytes</taxon>
        <taxon>Trebouxiophyceae</taxon>
        <taxon>Chlorellales</taxon>
        <taxon>Chlorellaceae</taxon>
        <taxon>Apatococcus</taxon>
    </lineage>
</organism>
<comment type="caution">
    <text evidence="14">The sequence shown here is derived from an EMBL/GenBank/DDBJ whole genome shotgun (WGS) entry which is preliminary data.</text>
</comment>
<comment type="cofactor">
    <cofactor evidence="1 11">
        <name>heme</name>
        <dbReference type="ChEBI" id="CHEBI:30413"/>
    </cofactor>
</comment>
<comment type="similarity">
    <text evidence="2">Belongs to the catalase family.</text>
</comment>
<evidence type="ECO:0000256" key="9">
    <source>
        <dbReference type="ARBA" id="ARBA00023324"/>
    </source>
</evidence>
<dbReference type="GO" id="GO:0046872">
    <property type="term" value="F:metal ion binding"/>
    <property type="evidence" value="ECO:0007669"/>
    <property type="project" value="UniProtKB-KW"/>
</dbReference>
<keyword evidence="7" id="KW-0560">Oxidoreductase</keyword>
<dbReference type="SUPFAM" id="SSF56634">
    <property type="entry name" value="Heme-dependent catalase-like"/>
    <property type="match status" value="1"/>
</dbReference>
<proteinExistence type="inferred from homology"/>
<gene>
    <name evidence="14" type="ORF">WJX74_007175</name>
</gene>
<feature type="domain" description="Catalase core" evidence="13">
    <location>
        <begin position="35"/>
        <end position="423"/>
    </location>
</feature>
<evidence type="ECO:0000256" key="6">
    <source>
        <dbReference type="ARBA" id="ARBA00022723"/>
    </source>
</evidence>
<evidence type="ECO:0000256" key="11">
    <source>
        <dbReference type="PIRSR" id="PIRSR038928-2"/>
    </source>
</evidence>